<keyword evidence="3" id="KW-1185">Reference proteome</keyword>
<dbReference type="InterPro" id="IPR040828">
    <property type="entry name" value="pPIWI_RE_REase"/>
</dbReference>
<accession>A0A5M3WSE8</accession>
<dbReference type="AlphaFoldDB" id="A0A5M3WSE8"/>
<evidence type="ECO:0000313" key="2">
    <source>
        <dbReference type="EMBL" id="GES11092.1"/>
    </source>
</evidence>
<name>A0A5M3WSE8_9ACTN</name>
<comment type="caution">
    <text evidence="2">The sequence shown here is derived from an EMBL/GenBank/DDBJ whole genome shotgun (WGS) entry which is preliminary data.</text>
</comment>
<proteinExistence type="predicted"/>
<feature type="domain" description="REase associating with pPIWI RE" evidence="1">
    <location>
        <begin position="275"/>
        <end position="384"/>
    </location>
</feature>
<evidence type="ECO:0000313" key="3">
    <source>
        <dbReference type="Proteomes" id="UP000331127"/>
    </source>
</evidence>
<dbReference type="Pfam" id="PF18154">
    <property type="entry name" value="pPIWI_RE_REase"/>
    <property type="match status" value="1"/>
</dbReference>
<sequence length="389" mass="42710">MAAQALTDNDRPPDRRLGTLMEAHGQILAARGPFNPLSFSDFRDLLTQDLALLLPEDVPAEEMQGVHLITPDGQFDDDLYDLEQEQRLVLRTMARMTRGGQQASSDDLEAEMDQERAYTGLKKPQDQSVYVSGRKALIDMPAGPVGTVRKLPLPSSVAVFYQPIAYAATYDRWWFGCPICRWPMKISVQQARGTKTGIAECFHRPHRTFGAKYHFKISDTGAAPELKPASSAPSLPSGNDAVLFPQVRAAIPEATPVKDHVALTRGVWRWTTVPGLVEVAMYEALKARGLKPELWPDLDAYDLLVEVGSGRHKTTFRIDLKDYSHPILLAQKIQADEGDAGGADWLAVPDYRASSLPLLTRVCGEYGLNVATAGDLGAKICGKAGLSWV</sequence>
<protein>
    <recommendedName>
        <fullName evidence="1">REase associating with pPIWI RE domain-containing protein</fullName>
    </recommendedName>
</protein>
<dbReference type="Proteomes" id="UP000331127">
    <property type="component" value="Unassembled WGS sequence"/>
</dbReference>
<organism evidence="2 3">
    <name type="scientific">Acrocarpospora macrocephala</name>
    <dbReference type="NCBI Taxonomy" id="150177"/>
    <lineage>
        <taxon>Bacteria</taxon>
        <taxon>Bacillati</taxon>
        <taxon>Actinomycetota</taxon>
        <taxon>Actinomycetes</taxon>
        <taxon>Streptosporangiales</taxon>
        <taxon>Streptosporangiaceae</taxon>
        <taxon>Acrocarpospora</taxon>
    </lineage>
</organism>
<reference evidence="2 3" key="1">
    <citation type="submission" date="2019-10" db="EMBL/GenBank/DDBJ databases">
        <title>Whole genome shotgun sequence of Acrocarpospora macrocephala NBRC 16266.</title>
        <authorList>
            <person name="Ichikawa N."/>
            <person name="Kimura A."/>
            <person name="Kitahashi Y."/>
            <person name="Komaki H."/>
            <person name="Oguchi A."/>
        </authorList>
    </citation>
    <scope>NUCLEOTIDE SEQUENCE [LARGE SCALE GENOMIC DNA]</scope>
    <source>
        <strain evidence="2 3">NBRC 16266</strain>
    </source>
</reference>
<dbReference type="EMBL" id="BLAE01000026">
    <property type="protein sequence ID" value="GES11092.1"/>
    <property type="molecule type" value="Genomic_DNA"/>
</dbReference>
<evidence type="ECO:0000259" key="1">
    <source>
        <dbReference type="Pfam" id="PF18154"/>
    </source>
</evidence>
<gene>
    <name evidence="2" type="ORF">Amac_046890</name>
</gene>